<dbReference type="OrthoDB" id="4509729at2759"/>
<dbReference type="GeneID" id="43593162"/>
<proteinExistence type="predicted"/>
<name>A0A370TXT3_9HELO</name>
<comment type="caution">
    <text evidence="2">The sequence shown here is derived from an EMBL/GenBank/DDBJ whole genome shotgun (WGS) entry which is preliminary data.</text>
</comment>
<evidence type="ECO:0000313" key="2">
    <source>
        <dbReference type="EMBL" id="RDL40334.1"/>
    </source>
</evidence>
<dbReference type="Proteomes" id="UP000254866">
    <property type="component" value="Unassembled WGS sequence"/>
</dbReference>
<protein>
    <submittedName>
        <fullName evidence="2">Uncharacterized protein</fullName>
    </submittedName>
</protein>
<feature type="region of interest" description="Disordered" evidence="1">
    <location>
        <begin position="40"/>
        <end position="67"/>
    </location>
</feature>
<dbReference type="EMBL" id="NPIC01000001">
    <property type="protein sequence ID" value="RDL40334.1"/>
    <property type="molecule type" value="Genomic_DNA"/>
</dbReference>
<dbReference type="STRING" id="2656787.A0A370TXT3"/>
<evidence type="ECO:0000313" key="3">
    <source>
        <dbReference type="Proteomes" id="UP000254866"/>
    </source>
</evidence>
<evidence type="ECO:0000256" key="1">
    <source>
        <dbReference type="SAM" id="MobiDB-lite"/>
    </source>
</evidence>
<dbReference type="AlphaFoldDB" id="A0A370TXT3"/>
<sequence length="186" mass="21006">MNPTPPDRAFALQEYLLLHSQHDALQKHLSQISASVPNTAVTSASNSPTRHGSTSTIGSDQSTSEEGLLLSPPSRIPYHQRCHRMHSARPQPYQRSERRSSLPAIIDENTLGEIAEDQSKIQNVNQLIKTTLTELLNCDGVKNNDRYRMWVQTKLMDAEKEMRIHKGRACERRQSLESGFTPHARP</sequence>
<gene>
    <name evidence="2" type="ORF">BP5553_00313</name>
</gene>
<dbReference type="RefSeq" id="XP_031872990.1">
    <property type="nucleotide sequence ID" value="XM_032008936.1"/>
</dbReference>
<organism evidence="2 3">
    <name type="scientific">Venustampulla echinocandica</name>
    <dbReference type="NCBI Taxonomy" id="2656787"/>
    <lineage>
        <taxon>Eukaryota</taxon>
        <taxon>Fungi</taxon>
        <taxon>Dikarya</taxon>
        <taxon>Ascomycota</taxon>
        <taxon>Pezizomycotina</taxon>
        <taxon>Leotiomycetes</taxon>
        <taxon>Helotiales</taxon>
        <taxon>Pleuroascaceae</taxon>
        <taxon>Venustampulla</taxon>
    </lineage>
</organism>
<feature type="compositionally biased region" description="Polar residues" evidence="1">
    <location>
        <begin position="40"/>
        <end position="65"/>
    </location>
</feature>
<keyword evidence="3" id="KW-1185">Reference proteome</keyword>
<reference evidence="2 3" key="1">
    <citation type="journal article" date="2018" name="IMA Fungus">
        <title>IMA Genome-F 9: Draft genome sequence of Annulohypoxylon stygium, Aspergillus mulundensis, Berkeleyomyces basicola (syn. Thielaviopsis basicola), Ceratocystis smalleyi, two Cercospora beticola strains, Coleophoma cylindrospora, Fusarium fracticaudum, Phialophora cf. hyalina, and Morchella septimelata.</title>
        <authorList>
            <person name="Wingfield B.D."/>
            <person name="Bills G.F."/>
            <person name="Dong Y."/>
            <person name="Huang W."/>
            <person name="Nel W.J."/>
            <person name="Swalarsk-Parry B.S."/>
            <person name="Vaghefi N."/>
            <person name="Wilken P.M."/>
            <person name="An Z."/>
            <person name="de Beer Z.W."/>
            <person name="De Vos L."/>
            <person name="Chen L."/>
            <person name="Duong T.A."/>
            <person name="Gao Y."/>
            <person name="Hammerbacher A."/>
            <person name="Kikkert J.R."/>
            <person name="Li Y."/>
            <person name="Li H."/>
            <person name="Li K."/>
            <person name="Li Q."/>
            <person name="Liu X."/>
            <person name="Ma X."/>
            <person name="Naidoo K."/>
            <person name="Pethybridge S.J."/>
            <person name="Sun J."/>
            <person name="Steenkamp E.T."/>
            <person name="van der Nest M.A."/>
            <person name="van Wyk S."/>
            <person name="Wingfield M.J."/>
            <person name="Xiong C."/>
            <person name="Yue Q."/>
            <person name="Zhang X."/>
        </authorList>
    </citation>
    <scope>NUCLEOTIDE SEQUENCE [LARGE SCALE GENOMIC DNA]</scope>
    <source>
        <strain evidence="2 3">BP 5553</strain>
    </source>
</reference>
<accession>A0A370TXT3</accession>